<feature type="region of interest" description="Disordered" evidence="1">
    <location>
        <begin position="1"/>
        <end position="41"/>
    </location>
</feature>
<reference evidence="3" key="1">
    <citation type="submission" date="2016-10" db="EMBL/GenBank/DDBJ databases">
        <authorList>
            <person name="Varghese N."/>
            <person name="Submissions S."/>
        </authorList>
    </citation>
    <scope>NUCLEOTIDE SEQUENCE [LARGE SCALE GENOMIC DNA]</scope>
    <source>
        <strain evidence="3">CGMCC 1.12041</strain>
    </source>
</reference>
<organism evidence="2 3">
    <name type="scientific">Massilia yuzhufengensis</name>
    <dbReference type="NCBI Taxonomy" id="1164594"/>
    <lineage>
        <taxon>Bacteria</taxon>
        <taxon>Pseudomonadati</taxon>
        <taxon>Pseudomonadota</taxon>
        <taxon>Betaproteobacteria</taxon>
        <taxon>Burkholderiales</taxon>
        <taxon>Oxalobacteraceae</taxon>
        <taxon>Telluria group</taxon>
        <taxon>Massilia</taxon>
    </lineage>
</organism>
<protein>
    <submittedName>
        <fullName evidence="2">Uncharacterized protein</fullName>
    </submittedName>
</protein>
<feature type="region of interest" description="Disordered" evidence="1">
    <location>
        <begin position="161"/>
        <end position="203"/>
    </location>
</feature>
<dbReference type="EMBL" id="FOLD01000026">
    <property type="protein sequence ID" value="SFD48596.1"/>
    <property type="molecule type" value="Genomic_DNA"/>
</dbReference>
<name>A0A1I1SQ80_9BURK</name>
<keyword evidence="3" id="KW-1185">Reference proteome</keyword>
<dbReference type="Proteomes" id="UP000198639">
    <property type="component" value="Unassembled WGS sequence"/>
</dbReference>
<dbReference type="AlphaFoldDB" id="A0A1I1SQ80"/>
<evidence type="ECO:0000313" key="3">
    <source>
        <dbReference type="Proteomes" id="UP000198639"/>
    </source>
</evidence>
<evidence type="ECO:0000313" key="2">
    <source>
        <dbReference type="EMBL" id="SFD48596.1"/>
    </source>
</evidence>
<gene>
    <name evidence="2" type="ORF">SAMN05216204_12641</name>
</gene>
<evidence type="ECO:0000256" key="1">
    <source>
        <dbReference type="SAM" id="MobiDB-lite"/>
    </source>
</evidence>
<accession>A0A1I1SQ80</accession>
<sequence length="203" mass="21957">MGESERPCACKRKAATPARRGAARNPGSAPRPYRTRTRFPEPNTVFKNKALQACAWRPGPQRQAQALRACLNGRIGEALRLQAQGRYAGAPRCGAKPRLRPSSVPDEDTIPGAQHSIQKQSPLGLRLASGSAEASTSAARLLEWANRRGLALASARPLRRRAAVRRETPAPPLVRTGRGHDSRSPTQYSKTKPSRLAPGGLCF</sequence>
<proteinExistence type="predicted"/>